<dbReference type="GO" id="GO:0015920">
    <property type="term" value="P:lipopolysaccharide transport"/>
    <property type="evidence" value="ECO:0007669"/>
    <property type="project" value="TreeGrafter"/>
</dbReference>
<evidence type="ECO:0000256" key="6">
    <source>
        <dbReference type="HAMAP-Rule" id="MF_01186"/>
    </source>
</evidence>
<dbReference type="GO" id="GO:0043165">
    <property type="term" value="P:Gram-negative-bacterium-type cell outer membrane assembly"/>
    <property type="evidence" value="ECO:0007669"/>
    <property type="project" value="UniProtKB-UniRule"/>
</dbReference>
<comment type="caution">
    <text evidence="9">The sequence shown here is derived from an EMBL/GenBank/DDBJ whole genome shotgun (WGS) entry which is preliminary data.</text>
</comment>
<keyword evidence="10" id="KW-1185">Reference proteome</keyword>
<feature type="region of interest" description="Disordered" evidence="7">
    <location>
        <begin position="185"/>
        <end position="219"/>
    </location>
</feature>
<evidence type="ECO:0000256" key="3">
    <source>
        <dbReference type="ARBA" id="ARBA00023139"/>
    </source>
</evidence>
<keyword evidence="2 6" id="KW-0472">Membrane</keyword>
<name>A0A853F7W2_9BURK</name>
<dbReference type="EMBL" id="JACCEW010000001">
    <property type="protein sequence ID" value="NYT35622.1"/>
    <property type="molecule type" value="Genomic_DNA"/>
</dbReference>
<dbReference type="OrthoDB" id="5298094at2"/>
<dbReference type="GO" id="GO:0009279">
    <property type="term" value="C:cell outer membrane"/>
    <property type="evidence" value="ECO:0007669"/>
    <property type="project" value="UniProtKB-UniRule"/>
</dbReference>
<sequence>MYLYALQRPSIFAPAWLRILLCAALCIMLASCGFRLKGVAPLPFDTLYTNISENSEFGANLRRAITASSPNTRFVGSSSEAQAVLTQLSNKQFLRELSLDPQGRVEEYELNLQFTFQLTDAKGRLALPPTTLFVTREIPYDATVVQAKQSEITTVFKDMRKSLIDRIVRHLSAPDVVEAFANPANLPMAEEPPSGAPAQEPETPTPWSQPGLMPGMGLE</sequence>
<dbReference type="Gene3D" id="3.30.160.150">
    <property type="entry name" value="Lipoprotein like domain"/>
    <property type="match status" value="1"/>
</dbReference>
<gene>
    <name evidence="6" type="primary">lptE</name>
    <name evidence="9" type="ORF">H0A68_01960</name>
</gene>
<evidence type="ECO:0000256" key="5">
    <source>
        <dbReference type="ARBA" id="ARBA00023288"/>
    </source>
</evidence>
<organism evidence="9 10">
    <name type="scientific">Allopusillimonas soli</name>
    <dbReference type="NCBI Taxonomy" id="659016"/>
    <lineage>
        <taxon>Bacteria</taxon>
        <taxon>Pseudomonadati</taxon>
        <taxon>Pseudomonadota</taxon>
        <taxon>Betaproteobacteria</taxon>
        <taxon>Burkholderiales</taxon>
        <taxon>Alcaligenaceae</taxon>
        <taxon>Allopusillimonas</taxon>
    </lineage>
</organism>
<protein>
    <recommendedName>
        <fullName evidence="6">LPS-assembly lipoprotein LptE</fullName>
    </recommendedName>
</protein>
<dbReference type="Proteomes" id="UP000580517">
    <property type="component" value="Unassembled WGS sequence"/>
</dbReference>
<dbReference type="RefSeq" id="WP_129967529.1">
    <property type="nucleotide sequence ID" value="NZ_JACCEW010000001.1"/>
</dbReference>
<accession>A0A853F7W2</accession>
<comment type="function">
    <text evidence="6">Together with LptD, is involved in the assembly of lipopolysaccharide (LPS) at the surface of the outer membrane. Required for the proper assembly of LptD. Binds LPS and may serve as the LPS recognition site at the outer membrane.</text>
</comment>
<keyword evidence="1" id="KW-0732">Signal</keyword>
<evidence type="ECO:0000256" key="1">
    <source>
        <dbReference type="ARBA" id="ARBA00022729"/>
    </source>
</evidence>
<dbReference type="PANTHER" id="PTHR38098">
    <property type="entry name" value="LPS-ASSEMBLY LIPOPROTEIN LPTE"/>
    <property type="match status" value="1"/>
</dbReference>
<proteinExistence type="inferred from homology"/>
<dbReference type="InterPro" id="IPR007485">
    <property type="entry name" value="LPS_assembly_LptE"/>
</dbReference>
<evidence type="ECO:0000313" key="10">
    <source>
        <dbReference type="Proteomes" id="UP000580517"/>
    </source>
</evidence>
<keyword evidence="4 6" id="KW-0998">Cell outer membrane</keyword>
<comment type="similarity">
    <text evidence="6">Belongs to the LptE lipoprotein family.</text>
</comment>
<reference evidence="9 10" key="1">
    <citation type="submission" date="2020-07" db="EMBL/GenBank/DDBJ databases">
        <title>Taxonomic revisions and descriptions of new bacterial species based on genomic comparisons in the high-G+C-content subgroup of the family Alcaligenaceae.</title>
        <authorList>
            <person name="Szabo A."/>
            <person name="Felfoldi T."/>
        </authorList>
    </citation>
    <scope>NUCLEOTIDE SEQUENCE [LARGE SCALE GENOMIC DNA]</scope>
    <source>
        <strain evidence="9 10">DSM 25264</strain>
    </source>
</reference>
<feature type="transmembrane region" description="Helical" evidence="8">
    <location>
        <begin position="15"/>
        <end position="34"/>
    </location>
</feature>
<keyword evidence="8" id="KW-1133">Transmembrane helix</keyword>
<keyword evidence="8" id="KW-0812">Transmembrane</keyword>
<dbReference type="GO" id="GO:1990351">
    <property type="term" value="C:transporter complex"/>
    <property type="evidence" value="ECO:0007669"/>
    <property type="project" value="TreeGrafter"/>
</dbReference>
<evidence type="ECO:0000256" key="8">
    <source>
        <dbReference type="SAM" id="Phobius"/>
    </source>
</evidence>
<evidence type="ECO:0000313" key="9">
    <source>
        <dbReference type="EMBL" id="NYT35622.1"/>
    </source>
</evidence>
<evidence type="ECO:0000256" key="7">
    <source>
        <dbReference type="SAM" id="MobiDB-lite"/>
    </source>
</evidence>
<dbReference type="Pfam" id="PF04390">
    <property type="entry name" value="LptE"/>
    <property type="match status" value="1"/>
</dbReference>
<comment type="subunit">
    <text evidence="6">Component of the lipopolysaccharide transport and assembly complex. Interacts with LptD.</text>
</comment>
<evidence type="ECO:0000256" key="4">
    <source>
        <dbReference type="ARBA" id="ARBA00023237"/>
    </source>
</evidence>
<evidence type="ECO:0000256" key="2">
    <source>
        <dbReference type="ARBA" id="ARBA00023136"/>
    </source>
</evidence>
<dbReference type="AlphaFoldDB" id="A0A853F7W2"/>
<dbReference type="HAMAP" id="MF_01186">
    <property type="entry name" value="LPS_assembly_LptE"/>
    <property type="match status" value="1"/>
</dbReference>
<dbReference type="PANTHER" id="PTHR38098:SF1">
    <property type="entry name" value="LPS-ASSEMBLY LIPOPROTEIN LPTE"/>
    <property type="match status" value="1"/>
</dbReference>
<keyword evidence="3" id="KW-0564">Palmitate</keyword>
<dbReference type="GO" id="GO:0001530">
    <property type="term" value="F:lipopolysaccharide binding"/>
    <property type="evidence" value="ECO:0007669"/>
    <property type="project" value="TreeGrafter"/>
</dbReference>
<keyword evidence="5" id="KW-0449">Lipoprotein</keyword>